<geneLocation type="plasmid" evidence="13 14">
    <name>pROLI127</name>
</geneLocation>
<comment type="similarity">
    <text evidence="2 9">Belongs to the membrane fusion protein (MFP) (TC 8.A.1) family.</text>
</comment>
<reference evidence="13 14" key="1">
    <citation type="submission" date="2024-01" db="EMBL/GenBank/DDBJ databases">
        <title>Roseobacter fucihabitans sp. nov., isolated from the brown alga Fucus spiralis.</title>
        <authorList>
            <person name="Hahnke S."/>
            <person name="Berger M."/>
            <person name="Schlingloff A."/>
            <person name="Athale I."/>
            <person name="Neumann-Schaal M."/>
            <person name="Adenaya A."/>
            <person name="Poehlein A."/>
            <person name="Daniel R."/>
            <person name="Pertersen J."/>
            <person name="Brinkhoff T."/>
        </authorList>
    </citation>
    <scope>NUCLEOTIDE SEQUENCE [LARGE SCALE GENOMIC DNA]</scope>
    <source>
        <strain evidence="13 14">B14</strain>
        <plasmid evidence="13 14">pROLI127</plasmid>
    </source>
</reference>
<evidence type="ECO:0000259" key="11">
    <source>
        <dbReference type="Pfam" id="PF25994"/>
    </source>
</evidence>
<keyword evidence="4 9" id="KW-1003">Cell membrane</keyword>
<evidence type="ECO:0000256" key="7">
    <source>
        <dbReference type="ARBA" id="ARBA00022989"/>
    </source>
</evidence>
<dbReference type="Gene3D" id="2.40.30.170">
    <property type="match status" value="1"/>
</dbReference>
<evidence type="ECO:0000256" key="9">
    <source>
        <dbReference type="RuleBase" id="RU365093"/>
    </source>
</evidence>
<dbReference type="NCBIfam" id="TIGR01843">
    <property type="entry name" value="type_I_hlyD"/>
    <property type="match status" value="1"/>
</dbReference>
<evidence type="ECO:0000256" key="4">
    <source>
        <dbReference type="ARBA" id="ARBA00022475"/>
    </source>
</evidence>
<feature type="coiled-coil region" evidence="10">
    <location>
        <begin position="216"/>
        <end position="250"/>
    </location>
</feature>
<protein>
    <recommendedName>
        <fullName evidence="9">Membrane fusion protein (MFP) family protein</fullName>
    </recommendedName>
</protein>
<comment type="subcellular location">
    <subcellularLocation>
        <location evidence="1 9">Cell inner membrane</location>
        <topology evidence="1 9">Single-pass membrane protein</topology>
    </subcellularLocation>
</comment>
<evidence type="ECO:0000256" key="1">
    <source>
        <dbReference type="ARBA" id="ARBA00004377"/>
    </source>
</evidence>
<keyword evidence="10" id="KW-0175">Coiled coil</keyword>
<dbReference type="InterPro" id="IPR058982">
    <property type="entry name" value="Beta-barrel_AprE"/>
</dbReference>
<keyword evidence="6 9" id="KW-0812">Transmembrane</keyword>
<keyword evidence="8 9" id="KW-0472">Membrane</keyword>
<dbReference type="Gene3D" id="2.40.50.100">
    <property type="match status" value="1"/>
</dbReference>
<keyword evidence="5 9" id="KW-0997">Cell inner membrane</keyword>
<dbReference type="InterPro" id="IPR058781">
    <property type="entry name" value="HH_AprE-like"/>
</dbReference>
<sequence length="439" mass="47484">MSTQTLAAPDDLTLRLSMRPVFLVGLIGLVGLFGGFGLWAGTTVISGAVIAQGQAVVRGSAKQVQHLDGGIVADILVQNGDGVEAGDVLIRLDPTLVRMNLDVTRQRLADALTQQARLRAEQQGLGELVFTYPDLPFEIPDMGTNEAGQRAIFAARAAVQTGGREQLAEAFLQFENQIAGLTSQMEAIAAQIGFITKDLDSMQTLVERNLARQSQLNDLNRTRADLEGRRAGLASDIAQLSNARREAEIQTLQSERAFQESVVTDLRTITSQVDELILDIVTRAAQLDRINIRAPAAGIVHELQISTVGGVIEPGQVITEIIPQGQALDFELRVQPQDIDQVHIGQEAETLIAAFDVNETPKLIGSVARISPNAIEDPQSGQSYYLINLAVPTEEIARLGGLRIKPGMPVEAYLATSDRTVLGYLISPVTAQMRRAFRQ</sequence>
<dbReference type="InterPro" id="IPR050739">
    <property type="entry name" value="MFP"/>
</dbReference>
<gene>
    <name evidence="13" type="primary">prsE_4</name>
    <name evidence="13" type="ORF">ROLI_045360</name>
</gene>
<evidence type="ECO:0000256" key="3">
    <source>
        <dbReference type="ARBA" id="ARBA00022448"/>
    </source>
</evidence>
<dbReference type="Pfam" id="PF26002">
    <property type="entry name" value="Beta-barrel_AprE"/>
    <property type="match status" value="1"/>
</dbReference>
<evidence type="ECO:0000259" key="12">
    <source>
        <dbReference type="Pfam" id="PF26002"/>
    </source>
</evidence>
<name>A0ABZ2BZB1_9RHOB</name>
<organism evidence="13 14">
    <name type="scientific">Roseobacter fucihabitans</name>
    <dbReference type="NCBI Taxonomy" id="1537242"/>
    <lineage>
        <taxon>Bacteria</taxon>
        <taxon>Pseudomonadati</taxon>
        <taxon>Pseudomonadota</taxon>
        <taxon>Alphaproteobacteria</taxon>
        <taxon>Rhodobacterales</taxon>
        <taxon>Roseobacteraceae</taxon>
        <taxon>Roseobacter</taxon>
    </lineage>
</organism>
<dbReference type="PANTHER" id="PTHR30386">
    <property type="entry name" value="MEMBRANE FUSION SUBUNIT OF EMRAB-TOLC MULTIDRUG EFFLUX PUMP"/>
    <property type="match status" value="1"/>
</dbReference>
<keyword evidence="13" id="KW-0614">Plasmid</keyword>
<evidence type="ECO:0000256" key="8">
    <source>
        <dbReference type="ARBA" id="ARBA00023136"/>
    </source>
</evidence>
<dbReference type="Proteomes" id="UP001318682">
    <property type="component" value="Plasmid pROLI127"/>
</dbReference>
<dbReference type="RefSeq" id="WP_187431402.1">
    <property type="nucleotide sequence ID" value="NZ_CP143424.1"/>
</dbReference>
<evidence type="ECO:0000256" key="10">
    <source>
        <dbReference type="SAM" id="Coils"/>
    </source>
</evidence>
<dbReference type="Pfam" id="PF25994">
    <property type="entry name" value="HH_AprE"/>
    <property type="match status" value="1"/>
</dbReference>
<evidence type="ECO:0000313" key="14">
    <source>
        <dbReference type="Proteomes" id="UP001318682"/>
    </source>
</evidence>
<dbReference type="EMBL" id="CP143424">
    <property type="protein sequence ID" value="WVX51434.1"/>
    <property type="molecule type" value="Genomic_DNA"/>
</dbReference>
<accession>A0ABZ2BZB1</accession>
<keyword evidence="14" id="KW-1185">Reference proteome</keyword>
<evidence type="ECO:0000256" key="6">
    <source>
        <dbReference type="ARBA" id="ARBA00022692"/>
    </source>
</evidence>
<feature type="transmembrane region" description="Helical" evidence="9">
    <location>
        <begin position="21"/>
        <end position="40"/>
    </location>
</feature>
<proteinExistence type="inferred from homology"/>
<dbReference type="InterPro" id="IPR010129">
    <property type="entry name" value="T1SS_HlyD"/>
</dbReference>
<keyword evidence="3 9" id="KW-0813">Transport</keyword>
<feature type="domain" description="AprE-like beta-barrel" evidence="12">
    <location>
        <begin position="330"/>
        <end position="416"/>
    </location>
</feature>
<evidence type="ECO:0000256" key="2">
    <source>
        <dbReference type="ARBA" id="ARBA00009477"/>
    </source>
</evidence>
<evidence type="ECO:0000313" key="13">
    <source>
        <dbReference type="EMBL" id="WVX51434.1"/>
    </source>
</evidence>
<keyword evidence="7 9" id="KW-1133">Transmembrane helix</keyword>
<dbReference type="PANTHER" id="PTHR30386:SF17">
    <property type="entry name" value="ALKALINE PROTEASE SECRETION PROTEIN APRE"/>
    <property type="match status" value="1"/>
</dbReference>
<evidence type="ECO:0000256" key="5">
    <source>
        <dbReference type="ARBA" id="ARBA00022519"/>
    </source>
</evidence>
<dbReference type="PRINTS" id="PR01490">
    <property type="entry name" value="RTXTOXIND"/>
</dbReference>
<feature type="domain" description="AprE-like long alpha-helical hairpin" evidence="11">
    <location>
        <begin position="98"/>
        <end position="280"/>
    </location>
</feature>